<protein>
    <submittedName>
        <fullName evidence="2">Uncharacterized protein</fullName>
    </submittedName>
</protein>
<evidence type="ECO:0000313" key="4">
    <source>
        <dbReference type="Proteomes" id="UP000481616"/>
    </source>
</evidence>
<dbReference type="Proteomes" id="UP000441162">
    <property type="component" value="Unassembled WGS sequence"/>
</dbReference>
<evidence type="ECO:0000313" key="2">
    <source>
        <dbReference type="EMBL" id="KAA5404056.1"/>
    </source>
</evidence>
<sequence>MRTKELEFDGKTYICRIVDSIDGEELLIGSTELLDALQPDSFEDVNEGFASKEAEDLYDEVFYFTEPQNLLLPDKELIEVLKESNPDWFE</sequence>
<evidence type="ECO:0000313" key="3">
    <source>
        <dbReference type="Proteomes" id="UP000441162"/>
    </source>
</evidence>
<name>A0A4Q5HRA0_9BACT</name>
<gene>
    <name evidence="2" type="ORF">F2Y51_13420</name>
    <name evidence="1" type="ORF">F2Y58_14355</name>
</gene>
<dbReference type="EMBL" id="VVZA01000011">
    <property type="protein sequence ID" value="KAA5404056.1"/>
    <property type="molecule type" value="Genomic_DNA"/>
</dbReference>
<reference evidence="3 4" key="1">
    <citation type="journal article" date="2019" name="Nat. Med.">
        <title>A library of human gut bacterial isolates paired with longitudinal multiomics data enables mechanistic microbiome research.</title>
        <authorList>
            <person name="Poyet M."/>
            <person name="Groussin M."/>
            <person name="Gibbons S.M."/>
            <person name="Avila-Pacheco J."/>
            <person name="Jiang X."/>
            <person name="Kearney S.M."/>
            <person name="Perrotta A.R."/>
            <person name="Berdy B."/>
            <person name="Zhao S."/>
            <person name="Lieberman T.D."/>
            <person name="Swanson P.K."/>
            <person name="Smith M."/>
            <person name="Roesemann S."/>
            <person name="Alexander J.E."/>
            <person name="Rich S.A."/>
            <person name="Livny J."/>
            <person name="Vlamakis H."/>
            <person name="Clish C."/>
            <person name="Bullock K."/>
            <person name="Deik A."/>
            <person name="Scott J."/>
            <person name="Pierce K.A."/>
            <person name="Xavier R.J."/>
            <person name="Alm E.J."/>
        </authorList>
    </citation>
    <scope>NUCLEOTIDE SEQUENCE [LARGE SCALE GENOMIC DNA]</scope>
    <source>
        <strain evidence="1 4">BIOML-A1</strain>
        <strain evidence="2 3">BIOML-A4</strain>
    </source>
</reference>
<dbReference type="AlphaFoldDB" id="A0A4Q5HRA0"/>
<proteinExistence type="predicted"/>
<evidence type="ECO:0000313" key="1">
    <source>
        <dbReference type="EMBL" id="KAA5396695.1"/>
    </source>
</evidence>
<dbReference type="Proteomes" id="UP000481616">
    <property type="component" value="Unassembled WGS sequence"/>
</dbReference>
<dbReference type="RefSeq" id="WP_130054132.1">
    <property type="nucleotide sequence ID" value="NZ_JADNBX010000001.1"/>
</dbReference>
<dbReference type="EMBL" id="VVYY01000012">
    <property type="protein sequence ID" value="KAA5396695.1"/>
    <property type="molecule type" value="Genomic_DNA"/>
</dbReference>
<accession>A0A4Q5HRA0</accession>
<comment type="caution">
    <text evidence="2">The sequence shown here is derived from an EMBL/GenBank/DDBJ whole genome shotgun (WGS) entry which is preliminary data.</text>
</comment>
<organism evidence="2 3">
    <name type="scientific">Phocaeicola dorei</name>
    <dbReference type="NCBI Taxonomy" id="357276"/>
    <lineage>
        <taxon>Bacteria</taxon>
        <taxon>Pseudomonadati</taxon>
        <taxon>Bacteroidota</taxon>
        <taxon>Bacteroidia</taxon>
        <taxon>Bacteroidales</taxon>
        <taxon>Bacteroidaceae</taxon>
        <taxon>Phocaeicola</taxon>
    </lineage>
</organism>